<accession>A0A6J5LTY0</accession>
<protein>
    <submittedName>
        <fullName evidence="2">Tip attachment protein J</fullName>
    </submittedName>
</protein>
<dbReference type="EMBL" id="LR796339">
    <property type="protein sequence ID" value="CAB4137202.1"/>
    <property type="molecule type" value="Genomic_DNA"/>
</dbReference>
<proteinExistence type="predicted"/>
<organism evidence="2">
    <name type="scientific">uncultured Caudovirales phage</name>
    <dbReference type="NCBI Taxonomy" id="2100421"/>
    <lineage>
        <taxon>Viruses</taxon>
        <taxon>Duplodnaviria</taxon>
        <taxon>Heunggongvirae</taxon>
        <taxon>Uroviricota</taxon>
        <taxon>Caudoviricetes</taxon>
        <taxon>Peduoviridae</taxon>
        <taxon>Maltschvirus</taxon>
        <taxon>Maltschvirus maltsch</taxon>
    </lineage>
</organism>
<dbReference type="InterPro" id="IPR032876">
    <property type="entry name" value="J_dom"/>
</dbReference>
<dbReference type="Pfam" id="PF13550">
    <property type="entry name" value="Phage-tail_3"/>
    <property type="match status" value="1"/>
</dbReference>
<gene>
    <name evidence="2" type="ORF">UFOVP317_18</name>
</gene>
<reference evidence="2" key="1">
    <citation type="submission" date="2020-04" db="EMBL/GenBank/DDBJ databases">
        <authorList>
            <person name="Chiriac C."/>
            <person name="Salcher M."/>
            <person name="Ghai R."/>
            <person name="Kavagutti S V."/>
        </authorList>
    </citation>
    <scope>NUCLEOTIDE SEQUENCE</scope>
</reference>
<evidence type="ECO:0000313" key="2">
    <source>
        <dbReference type="EMBL" id="CAB4137202.1"/>
    </source>
</evidence>
<name>A0A6J5LTY0_9CAUD</name>
<evidence type="ECO:0000259" key="1">
    <source>
        <dbReference type="Pfam" id="PF13550"/>
    </source>
</evidence>
<feature type="domain" description="Tip attachment protein J" evidence="1">
    <location>
        <begin position="316"/>
        <end position="463"/>
    </location>
</feature>
<sequence length="819" mass="87009">MGKVVRTVVSVAAIVAGVALAIPSGGSSLLAVKLGISGMAAAALSVGLSLASSFLRPSPRTPRSQLSRLNVSLDPNTPRKAVFGTTAMPLDLRYHEASGADQEFIDYIIAVAAHKVASIDEIWFEEKLAWSSSGGVTSTYAGYLTVQTRTEGTAANAITINSGTVWDSSCRLTGCAYVYLRIKRTGNVKKTESPLVQGLPSRITIVGEGAPLYDPRLDSTVPGGSGSHRANNQATWGTYAGTDDYDNPALQLLWFLLGWKINGKLSVGAGVPPERIDMQSFITAANICDENITLATGGTQKRYRTSGTASDQDDRMEAINAFLVCMNGTLRDNGGKLTLALLKNDLGDPVLELSDGDMLGEFAWDQTGGGLSQGNNIIRGRFIDPSNNSLYQLAEYPEVSLPSPDGIERVMTFDLPFVEDGRRAQRLAKQVLQRQQFRGQLSAEFSAKALGCDVGDIVLITLGALGFNEKPFRVISKEVRPDGRVPLSLLEESPLIYQWDRDDKAPVVARTPIVYNPLLNLMTQGDDAVLDVAVTKVRTFYSATAPTAEAIGDLWFDTDDEVLYRWDGTTWLNNVSDITSANQITFSEVDPFIIQANSAGVTTTTLPITRGIKVFRGGVEQTSGVTVGTVTATSGITASASVSSGAVTVSLSVANAVGYITVPIIFGGVTYPRLIVVNRTIAAPVVGGAAGSTSFTDQTWAQVSSTSFVAVTDANAQIQSDSSGRIRLQAIATYEGVGVAEIKTQYSANNSTWTDVATGTGSTASNDPFEPEPGFVSVGPTTVTGLAASTNYFVRLVARETNAAHNFSWSFPSFTADQP</sequence>